<evidence type="ECO:0000313" key="8">
    <source>
        <dbReference type="EMBL" id="PFG89178.1"/>
    </source>
</evidence>
<dbReference type="SUPFAM" id="SSF46785">
    <property type="entry name" value="Winged helix' DNA-binding domain"/>
    <property type="match status" value="1"/>
</dbReference>
<dbReference type="PROSITE" id="PS50987">
    <property type="entry name" value="HTH_ARSR_2"/>
    <property type="match status" value="1"/>
</dbReference>
<dbReference type="EMBL" id="MTJS01000002">
    <property type="protein sequence ID" value="PFG89178.1"/>
    <property type="molecule type" value="Genomic_DNA"/>
</dbReference>
<reference evidence="6" key="4">
    <citation type="journal article" date="2023" name="Food Microbiol.">
        <title>Evaluation of the fermentation potential of lactic acid bacteria isolated from herbs, fruits and vegetables as starter cultures in nut-based milk alternatives.</title>
        <authorList>
            <person name="Huang W."/>
            <person name="Dong A."/>
            <person name="Pham H.T."/>
            <person name="Zhou C."/>
            <person name="Huo Z."/>
            <person name="Watjen A.P."/>
            <person name="Prakash S."/>
            <person name="Bang-Berthelsen C.H."/>
            <person name="Turner M.S."/>
        </authorList>
    </citation>
    <scope>NUCLEOTIDE SEQUENCE</scope>
    <source>
        <strain evidence="7">3</strain>
        <strain evidence="6">54</strain>
    </source>
</reference>
<dbReference type="CDD" id="cd00090">
    <property type="entry name" value="HTH_ARSR"/>
    <property type="match status" value="1"/>
</dbReference>
<dbReference type="InterPro" id="IPR036390">
    <property type="entry name" value="WH_DNA-bd_sf"/>
</dbReference>
<evidence type="ECO:0000256" key="2">
    <source>
        <dbReference type="ARBA" id="ARBA00023125"/>
    </source>
</evidence>
<evidence type="ECO:0000259" key="4">
    <source>
        <dbReference type="PROSITE" id="PS50987"/>
    </source>
</evidence>
<dbReference type="PANTHER" id="PTHR33154">
    <property type="entry name" value="TRANSCRIPTIONAL REGULATOR, ARSR FAMILY"/>
    <property type="match status" value="1"/>
</dbReference>
<dbReference type="Proteomes" id="UP001207687">
    <property type="component" value="Unassembled WGS sequence"/>
</dbReference>
<dbReference type="InterPro" id="IPR051081">
    <property type="entry name" value="HTH_MetalResp_TranReg"/>
</dbReference>
<dbReference type="PANTHER" id="PTHR33154:SF33">
    <property type="entry name" value="TRANSCRIPTIONAL REPRESSOR SDPR"/>
    <property type="match status" value="1"/>
</dbReference>
<dbReference type="RefSeq" id="WP_058202853.1">
    <property type="nucleotide sequence ID" value="NZ_AP025701.1"/>
</dbReference>
<evidence type="ECO:0000313" key="9">
    <source>
        <dbReference type="Proteomes" id="UP001152598"/>
    </source>
</evidence>
<reference evidence="8" key="1">
    <citation type="submission" date="2017-01" db="EMBL/GenBank/DDBJ databases">
        <authorList>
            <person name="Lo R."/>
        </authorList>
    </citation>
    <scope>NUCLEOTIDE SEQUENCE</scope>
    <source>
        <strain evidence="8">537</strain>
    </source>
</reference>
<dbReference type="Pfam" id="PF01022">
    <property type="entry name" value="HTH_5"/>
    <property type="match status" value="1"/>
</dbReference>
<reference evidence="5" key="5">
    <citation type="submission" date="2023-08" db="EMBL/GenBank/DDBJ databases">
        <title>Genomic analyses of the natural microbiome of Caenorhabditis elegans.</title>
        <authorList>
            <person name="Samuel B."/>
        </authorList>
    </citation>
    <scope>NUCLEOTIDE SEQUENCE</scope>
    <source>
        <strain evidence="5">BIGb0220</strain>
    </source>
</reference>
<dbReference type="InterPro" id="IPR001845">
    <property type="entry name" value="HTH_ArsR_DNA-bd_dom"/>
</dbReference>
<proteinExistence type="predicted"/>
<keyword evidence="3" id="KW-0804">Transcription</keyword>
<evidence type="ECO:0000313" key="6">
    <source>
        <dbReference type="EMBL" id="MDG4977662.1"/>
    </source>
</evidence>
<comment type="caution">
    <text evidence="6">The sequence shown here is derived from an EMBL/GenBank/DDBJ whole genome shotgun (WGS) entry which is preliminary data.</text>
</comment>
<dbReference type="InterPro" id="IPR011991">
    <property type="entry name" value="ArsR-like_HTH"/>
</dbReference>
<dbReference type="Proteomes" id="UP001152614">
    <property type="component" value="Unassembled WGS sequence"/>
</dbReference>
<sequence>MELKTQFSELTEFLQALGNTNRQDIIMALLDNLSCEGLRVEEIAHKINLSRPATSHHLKVLKSVNMVDFKREGTKNHYYLTHNTENIKRLKDLLDNTLEIMEEKS</sequence>
<dbReference type="EMBL" id="JAOWLY010000021">
    <property type="protein sequence ID" value="MDG4985120.1"/>
    <property type="molecule type" value="Genomic_DNA"/>
</dbReference>
<evidence type="ECO:0000256" key="1">
    <source>
        <dbReference type="ARBA" id="ARBA00023015"/>
    </source>
</evidence>
<dbReference type="Proteomes" id="UP001152598">
    <property type="component" value="Unassembled WGS sequence"/>
</dbReference>
<dbReference type="GO" id="GO:0003677">
    <property type="term" value="F:DNA binding"/>
    <property type="evidence" value="ECO:0007669"/>
    <property type="project" value="UniProtKB-KW"/>
</dbReference>
<gene>
    <name evidence="8" type="ORF">BW154_06800</name>
    <name evidence="5" type="ORF">M2256_000154</name>
    <name evidence="6" type="ORF">OGZ50_13090</name>
    <name evidence="7" type="ORF">OGZ51_13315</name>
</gene>
<dbReference type="NCBIfam" id="NF033788">
    <property type="entry name" value="HTH_metalloreg"/>
    <property type="match status" value="1"/>
</dbReference>
<dbReference type="GO" id="GO:0003700">
    <property type="term" value="F:DNA-binding transcription factor activity"/>
    <property type="evidence" value="ECO:0007669"/>
    <property type="project" value="InterPro"/>
</dbReference>
<accession>A0A2A9IM73</accession>
<dbReference type="AlphaFoldDB" id="A0A2A9IM73"/>
<protein>
    <submittedName>
        <fullName evidence="5">DNA-binding transcriptional ArsR family regulator</fullName>
    </submittedName>
    <submittedName>
        <fullName evidence="6">Metalloregulator ArsR/SmtB family transcription factor</fullName>
    </submittedName>
    <submittedName>
        <fullName evidence="8">Transcriptional regulator</fullName>
    </submittedName>
</protein>
<dbReference type="Gene3D" id="1.10.10.10">
    <property type="entry name" value="Winged helix-like DNA-binding domain superfamily/Winged helix DNA-binding domain"/>
    <property type="match status" value="1"/>
</dbReference>
<dbReference type="Proteomes" id="UP000225275">
    <property type="component" value="Unassembled WGS sequence"/>
</dbReference>
<evidence type="ECO:0000313" key="5">
    <source>
        <dbReference type="EMBL" id="MCW2279696.1"/>
    </source>
</evidence>
<keyword evidence="1" id="KW-0805">Transcription regulation</keyword>
<dbReference type="EMBL" id="JAOWLV010000020">
    <property type="protein sequence ID" value="MDG4977662.1"/>
    <property type="molecule type" value="Genomic_DNA"/>
</dbReference>
<evidence type="ECO:0000313" key="7">
    <source>
        <dbReference type="EMBL" id="MDG4985120.1"/>
    </source>
</evidence>
<dbReference type="PRINTS" id="PR00778">
    <property type="entry name" value="HTHARSR"/>
</dbReference>
<feature type="domain" description="HTH arsR-type" evidence="4">
    <location>
        <begin position="3"/>
        <end position="105"/>
    </location>
</feature>
<reference evidence="6" key="3">
    <citation type="submission" date="2022-10" db="EMBL/GenBank/DDBJ databases">
        <authorList>
            <person name="Turner M.S."/>
            <person name="Huang W."/>
        </authorList>
    </citation>
    <scope>NUCLEOTIDE SEQUENCE</scope>
    <source>
        <strain evidence="7">3</strain>
        <strain evidence="6">54</strain>
    </source>
</reference>
<organism evidence="6 9">
    <name type="scientific">Lactococcus lactis</name>
    <dbReference type="NCBI Taxonomy" id="1358"/>
    <lineage>
        <taxon>Bacteria</taxon>
        <taxon>Bacillati</taxon>
        <taxon>Bacillota</taxon>
        <taxon>Bacilli</taxon>
        <taxon>Lactobacillales</taxon>
        <taxon>Streptococcaceae</taxon>
        <taxon>Lactococcus</taxon>
    </lineage>
</organism>
<dbReference type="InterPro" id="IPR036388">
    <property type="entry name" value="WH-like_DNA-bd_sf"/>
</dbReference>
<dbReference type="SMART" id="SM00418">
    <property type="entry name" value="HTH_ARSR"/>
    <property type="match status" value="1"/>
</dbReference>
<keyword evidence="2 5" id="KW-0238">DNA-binding</keyword>
<reference evidence="8" key="2">
    <citation type="journal article" date="2018" name="Food Control">
        <title>Characterization of Lactococcus lactis isolates from herbs, fruits and vegetables for use as biopreservatives against Listeria monocytogenes in cheese.</title>
        <authorList>
            <person name="Ho V."/>
            <person name="Lo R."/>
            <person name="Bansal N."/>
            <person name="Turner M.S."/>
        </authorList>
    </citation>
    <scope>NUCLEOTIDE SEQUENCE</scope>
    <source>
        <strain evidence="8">537</strain>
    </source>
</reference>
<dbReference type="EMBL" id="JAOQNN010000001">
    <property type="protein sequence ID" value="MCW2279696.1"/>
    <property type="molecule type" value="Genomic_DNA"/>
</dbReference>
<evidence type="ECO:0000256" key="3">
    <source>
        <dbReference type="ARBA" id="ARBA00023163"/>
    </source>
</evidence>
<name>A0A2A9IM73_9LACT</name>